<name>A0A2K2G299_9SPHN</name>
<accession>A0A2K2G299</accession>
<dbReference type="EMBL" id="LYMM01000029">
    <property type="protein sequence ID" value="PNU05157.1"/>
    <property type="molecule type" value="Genomic_DNA"/>
</dbReference>
<keyword evidence="2" id="KW-1185">Reference proteome</keyword>
<proteinExistence type="predicted"/>
<organism evidence="1 2">
    <name type="scientific">Novosphingobium guangzhouense</name>
    <dbReference type="NCBI Taxonomy" id="1850347"/>
    <lineage>
        <taxon>Bacteria</taxon>
        <taxon>Pseudomonadati</taxon>
        <taxon>Pseudomonadota</taxon>
        <taxon>Alphaproteobacteria</taxon>
        <taxon>Sphingomonadales</taxon>
        <taxon>Sphingomonadaceae</taxon>
        <taxon>Novosphingobium</taxon>
    </lineage>
</organism>
<comment type="caution">
    <text evidence="1">The sequence shown here is derived from an EMBL/GenBank/DDBJ whole genome shotgun (WGS) entry which is preliminary data.</text>
</comment>
<evidence type="ECO:0000313" key="1">
    <source>
        <dbReference type="EMBL" id="PNU05157.1"/>
    </source>
</evidence>
<dbReference type="AlphaFoldDB" id="A0A2K2G299"/>
<protein>
    <submittedName>
        <fullName evidence="1">Uncharacterized protein</fullName>
    </submittedName>
</protein>
<sequence length="92" mass="10641">MPERLPFAINNLWQATRRDLLIVPATYENGETFDPNEPTHLTFQPFSWWVDLVVALTGARFDEAASERFAAEEHSKLFGYDHRVMIFTRLGA</sequence>
<dbReference type="Proteomes" id="UP000236327">
    <property type="component" value="Unassembled WGS sequence"/>
</dbReference>
<gene>
    <name evidence="1" type="ORF">A8V01_04410</name>
</gene>
<reference evidence="1 2" key="1">
    <citation type="submission" date="2016-05" db="EMBL/GenBank/DDBJ databases">
        <title>Complete genome sequence of Novosphingobium guangzhouense SA925(T).</title>
        <authorList>
            <person name="Sha S."/>
        </authorList>
    </citation>
    <scope>NUCLEOTIDE SEQUENCE [LARGE SCALE GENOMIC DNA]</scope>
    <source>
        <strain evidence="1 2">SA925</strain>
    </source>
</reference>
<evidence type="ECO:0000313" key="2">
    <source>
        <dbReference type="Proteomes" id="UP000236327"/>
    </source>
</evidence>